<evidence type="ECO:0000313" key="2">
    <source>
        <dbReference type="Proteomes" id="UP001139308"/>
    </source>
</evidence>
<dbReference type="Gene3D" id="3.40.50.1000">
    <property type="entry name" value="HAD superfamily/HAD-like"/>
    <property type="match status" value="1"/>
</dbReference>
<dbReference type="InterPro" id="IPR023214">
    <property type="entry name" value="HAD_sf"/>
</dbReference>
<evidence type="ECO:0000313" key="1">
    <source>
        <dbReference type="EMBL" id="MCG5072000.1"/>
    </source>
</evidence>
<dbReference type="Pfam" id="PF00702">
    <property type="entry name" value="Hydrolase"/>
    <property type="match status" value="1"/>
</dbReference>
<accession>A0A9X1RIY2</accession>
<dbReference type="Gene3D" id="1.10.150.240">
    <property type="entry name" value="Putative phosphatase, domain 2"/>
    <property type="match status" value="1"/>
</dbReference>
<sequence length="211" mass="22134">MTAATAAAAAIHLVLFDMEGVLSHYDREARAVRLAALTGTTPAAVREAIWGSGLEARADAGELAPDVYLRALGELLGCDMDRETWLAARRASITPNDAAIALAGRAAQHCRIAVLTNNCGLVTDYLDYLNPPVAQLFGECVYACASFGATKPAAQAYLGCLAQLGIAPDETLFIDDGEANVQGALAAGLHACRFVDVETLARDLQRFGVIG</sequence>
<dbReference type="PANTHER" id="PTHR43611:SF3">
    <property type="entry name" value="FLAVIN MONONUCLEOTIDE HYDROLASE 1, CHLOROPLATIC"/>
    <property type="match status" value="1"/>
</dbReference>
<dbReference type="Proteomes" id="UP001139308">
    <property type="component" value="Unassembled WGS sequence"/>
</dbReference>
<dbReference type="InterPro" id="IPR006439">
    <property type="entry name" value="HAD-SF_hydro_IA"/>
</dbReference>
<dbReference type="SFLD" id="SFLDG01129">
    <property type="entry name" value="C1.5:_HAD__Beta-PGM__Phosphata"/>
    <property type="match status" value="1"/>
</dbReference>
<proteinExistence type="predicted"/>
<organism evidence="1 2">
    <name type="scientific">Paraburkholderia tagetis</name>
    <dbReference type="NCBI Taxonomy" id="2913261"/>
    <lineage>
        <taxon>Bacteria</taxon>
        <taxon>Pseudomonadati</taxon>
        <taxon>Pseudomonadota</taxon>
        <taxon>Betaproteobacteria</taxon>
        <taxon>Burkholderiales</taxon>
        <taxon>Burkholderiaceae</taxon>
        <taxon>Paraburkholderia</taxon>
    </lineage>
</organism>
<dbReference type="InterPro" id="IPR036412">
    <property type="entry name" value="HAD-like_sf"/>
</dbReference>
<dbReference type="SFLD" id="SFLDS00003">
    <property type="entry name" value="Haloacid_Dehalogenase"/>
    <property type="match status" value="1"/>
</dbReference>
<dbReference type="PANTHER" id="PTHR43611">
    <property type="entry name" value="ALPHA-D-GLUCOSE 1-PHOSPHATE PHOSPHATASE"/>
    <property type="match status" value="1"/>
</dbReference>
<dbReference type="CDD" id="cd02603">
    <property type="entry name" value="HAD_sEH-N_like"/>
    <property type="match status" value="1"/>
</dbReference>
<comment type="caution">
    <text evidence="1">The sequence shown here is derived from an EMBL/GenBank/DDBJ whole genome shotgun (WGS) entry which is preliminary data.</text>
</comment>
<dbReference type="RefSeq" id="WP_238461772.1">
    <property type="nucleotide sequence ID" value="NZ_JAKLJA010000001.1"/>
</dbReference>
<dbReference type="NCBIfam" id="TIGR01509">
    <property type="entry name" value="HAD-SF-IA-v3"/>
    <property type="match status" value="1"/>
</dbReference>
<name>A0A9X1RIY2_9BURK</name>
<reference evidence="1" key="1">
    <citation type="submission" date="2022-01" db="EMBL/GenBank/DDBJ databases">
        <title>Genome sequence and assembly of Parabukholderia sp. RG36.</title>
        <authorList>
            <person name="Chhetri G."/>
        </authorList>
    </citation>
    <scope>NUCLEOTIDE SEQUENCE</scope>
    <source>
        <strain evidence="1">RG36</strain>
    </source>
</reference>
<dbReference type="AlphaFoldDB" id="A0A9X1RIY2"/>
<keyword evidence="2" id="KW-1185">Reference proteome</keyword>
<dbReference type="SUPFAM" id="SSF56784">
    <property type="entry name" value="HAD-like"/>
    <property type="match status" value="1"/>
</dbReference>
<dbReference type="EMBL" id="JAKLJA010000001">
    <property type="protein sequence ID" value="MCG5072000.1"/>
    <property type="molecule type" value="Genomic_DNA"/>
</dbReference>
<gene>
    <name evidence="1" type="ORF">L5014_01270</name>
</gene>
<dbReference type="InterPro" id="IPR023198">
    <property type="entry name" value="PGP-like_dom2"/>
</dbReference>
<protein>
    <submittedName>
        <fullName evidence="1">HAD family phosphatase</fullName>
    </submittedName>
</protein>